<dbReference type="HOGENOM" id="CLU_812964_0_0_11"/>
<dbReference type="Proteomes" id="UP000008702">
    <property type="component" value="Chromosome"/>
</dbReference>
<dbReference type="KEGG" id="bad:BAD_1121"/>
<name>A1A2G9_BIFAA</name>
<feature type="compositionally biased region" description="Basic and acidic residues" evidence="1">
    <location>
        <begin position="210"/>
        <end position="228"/>
    </location>
</feature>
<feature type="region of interest" description="Disordered" evidence="1">
    <location>
        <begin position="1"/>
        <end position="40"/>
    </location>
</feature>
<reference evidence="2 3" key="1">
    <citation type="submission" date="2006-12" db="EMBL/GenBank/DDBJ databases">
        <title>Bifidobacterium adolescentis complete genome sequence.</title>
        <authorList>
            <person name="Suzuki T."/>
            <person name="Tsuda Y."/>
            <person name="Kanou N."/>
            <person name="Inoue T."/>
            <person name="Kumazaki K."/>
            <person name="Nagano S."/>
            <person name="Hirai S."/>
            <person name="Tanaka K."/>
            <person name="Watanabe K."/>
        </authorList>
    </citation>
    <scope>NUCLEOTIDE SEQUENCE [LARGE SCALE GENOMIC DNA]</scope>
    <source>
        <strain evidence="3">ATCC 15703 / DSM 20083 / NCTC 11814 / E194a</strain>
    </source>
</reference>
<dbReference type="EMBL" id="AP009256">
    <property type="protein sequence ID" value="BAF39902.1"/>
    <property type="molecule type" value="Genomic_DNA"/>
</dbReference>
<keyword evidence="3" id="KW-1185">Reference proteome</keyword>
<proteinExistence type="predicted"/>
<feature type="compositionally biased region" description="Basic residues" evidence="1">
    <location>
        <begin position="11"/>
        <end position="35"/>
    </location>
</feature>
<dbReference type="AlphaFoldDB" id="A1A2G9"/>
<evidence type="ECO:0000313" key="3">
    <source>
        <dbReference type="Proteomes" id="UP000008702"/>
    </source>
</evidence>
<feature type="compositionally biased region" description="Basic and acidic residues" evidence="1">
    <location>
        <begin position="244"/>
        <end position="321"/>
    </location>
</feature>
<feature type="compositionally biased region" description="Basic and acidic residues" evidence="1">
    <location>
        <begin position="146"/>
        <end position="199"/>
    </location>
</feature>
<dbReference type="STRING" id="367928.BAD_1121"/>
<gene>
    <name evidence="2" type="ordered locus">BAD_1121</name>
</gene>
<accession>A1A2G9</accession>
<protein>
    <submittedName>
        <fullName evidence="2">Uncharacterized protein</fullName>
    </submittedName>
</protein>
<feature type="region of interest" description="Disordered" evidence="1">
    <location>
        <begin position="146"/>
        <end position="321"/>
    </location>
</feature>
<organism evidence="2 3">
    <name type="scientific">Bifidobacterium adolescentis (strain ATCC 15703 / DSM 20083 / NCTC 11814 / E194a)</name>
    <dbReference type="NCBI Taxonomy" id="367928"/>
    <lineage>
        <taxon>Bacteria</taxon>
        <taxon>Bacillati</taxon>
        <taxon>Actinomycetota</taxon>
        <taxon>Actinomycetes</taxon>
        <taxon>Bifidobacteriales</taxon>
        <taxon>Bifidobacteriaceae</taxon>
        <taxon>Bifidobacterium</taxon>
    </lineage>
</organism>
<evidence type="ECO:0000256" key="1">
    <source>
        <dbReference type="SAM" id="MobiDB-lite"/>
    </source>
</evidence>
<evidence type="ECO:0000313" key="2">
    <source>
        <dbReference type="EMBL" id="BAF39902.1"/>
    </source>
</evidence>
<sequence>MRFPNQQPCKQARHHHTGEHSQRRTHRSRQHRHPMRHDERCHEHRVRAVDRTDVRQRLHSPAPVRELAAIQVAPQAGRAEDHQSDTQILLRHMHFIAHDRSQVRVEHVACGRAAHHVEHAQLDAAVEEQAKLGQEADFCRMAVARQHGDHADDEHDGKRVDQMERPTPAERVGHPSADRHTHHGGDGEAGEHPCDEFRAEGVGGHIGRVGHGDGHQCAGHQRDQDASGHQHRVVGSEGAQQVARQEHANQRHMRGEPREARGQGRTERRDRRVHEREQRHQIADRHLRHLQSDGDVRQDADHDEFAHAEHEARGDQDKHRKIEEPFLCHAAFPFHTGTSID</sequence>